<sequence length="603" mass="67470">MRTLTQSSGQRPRIVERLVLKWKPICLLSELLCVLYMAVLMLPEYNERTRISENALLPALVQEHFSYPERIAAFLKALPRQTDMIDYVKNQLGAYGIEADIQTFDVLLPGYNMSARNVYGIVRSGRSPSVESILVAVPLDIKSSGAIATVLALATHCREQHYWARDLVFVFVEESTIGMRAFLDAYHARQHQFIRADRLRSHSGAIVGAFAPRTSGTSFSALNIEFNMLNGQLPNLDLVSLMVRLADKFGLTPTIYEKSELSTTWQGIAEVAARGAITQAFANDGGLHSVFSLYAIQGVSIHVKGDGDERISFLEFARICEGALRFAFIHSFVLFAIFESDATQQEAVISLSILRALIAETFLSDSYSCLASLNNILEKFHQSYFLYILPSPKRFISFAYYMPSVGILLFPLIVLALREWFTTAQFRLSNSYIMFHLIGLGEYIVSTALSLCSLCAFSAPVSVLLLLLPYYVAFPLWVFFLCSSTILSLLNFSMAFIISLIAMPFILVFTLLAESSKVIMWTFNCRRGKQLKAVLGFATHPLFLFVVCQSLIADVQGNPVEGTLRTASGLLRSHILLDSFIYPFIFIVLLPLWNILMQIAACE</sequence>
<dbReference type="SUPFAM" id="SSF53187">
    <property type="entry name" value="Zn-dependent exopeptidases"/>
    <property type="match status" value="1"/>
</dbReference>
<dbReference type="GO" id="GO:0016255">
    <property type="term" value="P:attachment of GPI anchor to protein"/>
    <property type="evidence" value="ECO:0007669"/>
    <property type="project" value="TreeGrafter"/>
</dbReference>
<dbReference type="Proteomes" id="UP000050794">
    <property type="component" value="Unassembled WGS sequence"/>
</dbReference>
<dbReference type="Gene3D" id="3.40.630.10">
    <property type="entry name" value="Zn peptidases"/>
    <property type="match status" value="1"/>
</dbReference>
<evidence type="ECO:0000256" key="1">
    <source>
        <dbReference type="SAM" id="Phobius"/>
    </source>
</evidence>
<dbReference type="Pfam" id="PF04114">
    <property type="entry name" value="Gaa1"/>
    <property type="match status" value="2"/>
</dbReference>
<reference evidence="2 3" key="2">
    <citation type="submission" date="2018-11" db="EMBL/GenBank/DDBJ databases">
        <authorList>
            <consortium name="Pathogen Informatics"/>
        </authorList>
    </citation>
    <scope>NUCLEOTIDE SEQUENCE [LARGE SCALE GENOMIC DNA]</scope>
</reference>
<dbReference type="EMBL" id="UYWY01000055">
    <property type="protein sequence ID" value="VDM23747.1"/>
    <property type="molecule type" value="Genomic_DNA"/>
</dbReference>
<dbReference type="GO" id="GO:0042765">
    <property type="term" value="C:GPI-anchor transamidase complex"/>
    <property type="evidence" value="ECO:0007669"/>
    <property type="project" value="InterPro"/>
</dbReference>
<accession>A0A183TV92</accession>
<keyword evidence="3" id="KW-1185">Reference proteome</keyword>
<evidence type="ECO:0000313" key="3">
    <source>
        <dbReference type="Proteomes" id="UP000050794"/>
    </source>
</evidence>
<feature type="transmembrane region" description="Helical" evidence="1">
    <location>
        <begin position="398"/>
        <end position="421"/>
    </location>
</feature>
<name>A0A183TV92_TOXCA</name>
<reference evidence="4" key="1">
    <citation type="submission" date="2016-06" db="UniProtKB">
        <authorList>
            <consortium name="WormBaseParasite"/>
        </authorList>
    </citation>
    <scope>IDENTIFICATION</scope>
</reference>
<protein>
    <submittedName>
        <fullName evidence="4">Glycosylphosphatidylinositol anchor attachment 1 protein</fullName>
    </submittedName>
</protein>
<organism evidence="3 4">
    <name type="scientific">Toxocara canis</name>
    <name type="common">Canine roundworm</name>
    <dbReference type="NCBI Taxonomy" id="6265"/>
    <lineage>
        <taxon>Eukaryota</taxon>
        <taxon>Metazoa</taxon>
        <taxon>Ecdysozoa</taxon>
        <taxon>Nematoda</taxon>
        <taxon>Chromadorea</taxon>
        <taxon>Rhabditida</taxon>
        <taxon>Spirurina</taxon>
        <taxon>Ascaridomorpha</taxon>
        <taxon>Ascaridoidea</taxon>
        <taxon>Toxocaridae</taxon>
        <taxon>Toxocara</taxon>
    </lineage>
</organism>
<evidence type="ECO:0000313" key="4">
    <source>
        <dbReference type="WBParaSite" id="TCNE_0000016101-mRNA-1"/>
    </source>
</evidence>
<dbReference type="AlphaFoldDB" id="A0A183TV92"/>
<dbReference type="WBParaSite" id="TCNE_0000016101-mRNA-1">
    <property type="protein sequence ID" value="TCNE_0000016101-mRNA-1"/>
    <property type="gene ID" value="TCNE_0000016101"/>
</dbReference>
<feature type="transmembrane region" description="Helical" evidence="1">
    <location>
        <begin position="464"/>
        <end position="486"/>
    </location>
</feature>
<dbReference type="PANTHER" id="PTHR13304:SF0">
    <property type="entry name" value="GLYCOSYLPHOSPHATIDYLINOSITOL ANCHOR ATTACHMENT 1 PROTEIN"/>
    <property type="match status" value="1"/>
</dbReference>
<keyword evidence="1" id="KW-0472">Membrane</keyword>
<feature type="transmembrane region" description="Helical" evidence="1">
    <location>
        <begin position="580"/>
        <end position="601"/>
    </location>
</feature>
<dbReference type="InterPro" id="IPR007246">
    <property type="entry name" value="Gaa1"/>
</dbReference>
<feature type="transmembrane region" description="Helical" evidence="1">
    <location>
        <begin position="533"/>
        <end position="552"/>
    </location>
</feature>
<proteinExistence type="predicted"/>
<feature type="transmembrane region" description="Helical" evidence="1">
    <location>
        <begin position="433"/>
        <end position="457"/>
    </location>
</feature>
<keyword evidence="1" id="KW-1133">Transmembrane helix</keyword>
<dbReference type="PANTHER" id="PTHR13304">
    <property type="entry name" value="GLYCOSYLPHOSPHATIDYLINOSITOL ANCHOR ATTACHMENT 1 PROTEIN"/>
    <property type="match status" value="1"/>
</dbReference>
<evidence type="ECO:0000313" key="2">
    <source>
        <dbReference type="EMBL" id="VDM23747.1"/>
    </source>
</evidence>
<keyword evidence="1" id="KW-0812">Transmembrane</keyword>
<gene>
    <name evidence="2" type="ORF">TCNE_LOCUS162</name>
</gene>
<feature type="transmembrane region" description="Helical" evidence="1">
    <location>
        <begin position="492"/>
        <end position="512"/>
    </location>
</feature>